<sequence length="298" mass="33519">MQEIGFTDLPHLQVLDHHCDVQLSSWNLPLLTDIRGWGHHVTPLFTFRNQLTTVEVLLESQHVDATALALAVYSMVNLKHLSVTITDCQENYSDLEGLEPVLKNGHSVPIDTLEITVMEYSTYSAVGPLYDALSFLFASMFNLTLEDLSDYDANRAGHFYFTTKRKMFPYGSAINIKVLGVSNENEQWRTFPLLTSLVTDCSIAHTIRIEAQLTAFLSQWNSSNEWGYFAALRHLRLTRCDDLAEWELKALVANLMIGAEPGMGLQSLEITDCRGISEECLLELCDAVGPKLTWNGRS</sequence>
<dbReference type="Proteomes" id="UP000294933">
    <property type="component" value="Unassembled WGS sequence"/>
</dbReference>
<dbReference type="EMBL" id="ML170182">
    <property type="protein sequence ID" value="TDL21190.1"/>
    <property type="molecule type" value="Genomic_DNA"/>
</dbReference>
<protein>
    <recommendedName>
        <fullName evidence="3">F-box domain-containing protein</fullName>
    </recommendedName>
</protein>
<gene>
    <name evidence="1" type="ORF">BD410DRAFT_840664</name>
</gene>
<evidence type="ECO:0000313" key="2">
    <source>
        <dbReference type="Proteomes" id="UP000294933"/>
    </source>
</evidence>
<keyword evidence="2" id="KW-1185">Reference proteome</keyword>
<accession>A0A4Y7Q331</accession>
<evidence type="ECO:0008006" key="3">
    <source>
        <dbReference type="Google" id="ProtNLM"/>
    </source>
</evidence>
<dbReference type="AlphaFoldDB" id="A0A4Y7Q331"/>
<organism evidence="1 2">
    <name type="scientific">Rickenella mellea</name>
    <dbReference type="NCBI Taxonomy" id="50990"/>
    <lineage>
        <taxon>Eukaryota</taxon>
        <taxon>Fungi</taxon>
        <taxon>Dikarya</taxon>
        <taxon>Basidiomycota</taxon>
        <taxon>Agaricomycotina</taxon>
        <taxon>Agaricomycetes</taxon>
        <taxon>Hymenochaetales</taxon>
        <taxon>Rickenellaceae</taxon>
        <taxon>Rickenella</taxon>
    </lineage>
</organism>
<evidence type="ECO:0000313" key="1">
    <source>
        <dbReference type="EMBL" id="TDL21190.1"/>
    </source>
</evidence>
<proteinExistence type="predicted"/>
<reference evidence="1 2" key="1">
    <citation type="submission" date="2018-06" db="EMBL/GenBank/DDBJ databases">
        <title>A transcriptomic atlas of mushroom development highlights an independent origin of complex multicellularity.</title>
        <authorList>
            <consortium name="DOE Joint Genome Institute"/>
            <person name="Krizsan K."/>
            <person name="Almasi E."/>
            <person name="Merenyi Z."/>
            <person name="Sahu N."/>
            <person name="Viragh M."/>
            <person name="Koszo T."/>
            <person name="Mondo S."/>
            <person name="Kiss B."/>
            <person name="Balint B."/>
            <person name="Kues U."/>
            <person name="Barry K."/>
            <person name="Hegedus J.C."/>
            <person name="Henrissat B."/>
            <person name="Johnson J."/>
            <person name="Lipzen A."/>
            <person name="Ohm R."/>
            <person name="Nagy I."/>
            <person name="Pangilinan J."/>
            <person name="Yan J."/>
            <person name="Xiong Y."/>
            <person name="Grigoriev I.V."/>
            <person name="Hibbett D.S."/>
            <person name="Nagy L.G."/>
        </authorList>
    </citation>
    <scope>NUCLEOTIDE SEQUENCE [LARGE SCALE GENOMIC DNA]</scope>
    <source>
        <strain evidence="1 2">SZMC22713</strain>
    </source>
</reference>
<dbReference type="VEuPathDB" id="FungiDB:BD410DRAFT_840664"/>
<name>A0A4Y7Q331_9AGAM</name>